<gene>
    <name evidence="3" type="ORF">LACBIDRAFT_314526</name>
</gene>
<dbReference type="KEGG" id="lbc:LACBIDRAFT_314526"/>
<evidence type="ECO:0000313" key="3">
    <source>
        <dbReference type="EMBL" id="EDR00335.1"/>
    </source>
</evidence>
<dbReference type="AlphaFoldDB" id="B0DYR3"/>
<keyword evidence="4" id="KW-1185">Reference proteome</keyword>
<dbReference type="RefSeq" id="XP_001889087.1">
    <property type="nucleotide sequence ID" value="XM_001889052.1"/>
</dbReference>
<feature type="region of interest" description="Disordered" evidence="1">
    <location>
        <begin position="88"/>
        <end position="134"/>
    </location>
</feature>
<keyword evidence="2" id="KW-0732">Signal</keyword>
<sequence>MRSLLIIFTLLIGSLLTSALEPRAPTPSNTCVYKCPPKDKNNKALGLRDESSDPLYCQYNTVVNYCSYSKTTGALTADHDSGNCPNKAVCSTSSRRRDALPQSPRMRGSARQVDAAPLKTRSQLGSAKRGKRSV</sequence>
<dbReference type="InParanoid" id="B0DYR3"/>
<accession>B0DYR3</accession>
<protein>
    <submittedName>
        <fullName evidence="3">Predicted protein</fullName>
    </submittedName>
</protein>
<dbReference type="GeneID" id="6084747"/>
<evidence type="ECO:0000313" key="4">
    <source>
        <dbReference type="Proteomes" id="UP000001194"/>
    </source>
</evidence>
<dbReference type="Proteomes" id="UP000001194">
    <property type="component" value="Unassembled WGS sequence"/>
</dbReference>
<proteinExistence type="predicted"/>
<evidence type="ECO:0000256" key="2">
    <source>
        <dbReference type="SAM" id="SignalP"/>
    </source>
</evidence>
<dbReference type="OrthoDB" id="3262731at2759"/>
<organism evidence="4">
    <name type="scientific">Laccaria bicolor (strain S238N-H82 / ATCC MYA-4686)</name>
    <name type="common">Bicoloured deceiver</name>
    <name type="synonym">Laccaria laccata var. bicolor</name>
    <dbReference type="NCBI Taxonomy" id="486041"/>
    <lineage>
        <taxon>Eukaryota</taxon>
        <taxon>Fungi</taxon>
        <taxon>Dikarya</taxon>
        <taxon>Basidiomycota</taxon>
        <taxon>Agaricomycotina</taxon>
        <taxon>Agaricomycetes</taxon>
        <taxon>Agaricomycetidae</taxon>
        <taxon>Agaricales</taxon>
        <taxon>Agaricineae</taxon>
        <taxon>Hydnangiaceae</taxon>
        <taxon>Laccaria</taxon>
    </lineage>
</organism>
<evidence type="ECO:0000256" key="1">
    <source>
        <dbReference type="SAM" id="MobiDB-lite"/>
    </source>
</evidence>
<dbReference type="HOGENOM" id="CLU_1992974_0_0_1"/>
<dbReference type="EMBL" id="DS547151">
    <property type="protein sequence ID" value="EDR00335.1"/>
    <property type="molecule type" value="Genomic_DNA"/>
</dbReference>
<feature type="signal peptide" evidence="2">
    <location>
        <begin position="1"/>
        <end position="19"/>
    </location>
</feature>
<reference evidence="3 4" key="1">
    <citation type="journal article" date="2008" name="Nature">
        <title>The genome of Laccaria bicolor provides insights into mycorrhizal symbiosis.</title>
        <authorList>
            <person name="Martin F."/>
            <person name="Aerts A."/>
            <person name="Ahren D."/>
            <person name="Brun A."/>
            <person name="Danchin E.G.J."/>
            <person name="Duchaussoy F."/>
            <person name="Gibon J."/>
            <person name="Kohler A."/>
            <person name="Lindquist E."/>
            <person name="Pereda V."/>
            <person name="Salamov A."/>
            <person name="Shapiro H.J."/>
            <person name="Wuyts J."/>
            <person name="Blaudez D."/>
            <person name="Buee M."/>
            <person name="Brokstein P."/>
            <person name="Canbaeck B."/>
            <person name="Cohen D."/>
            <person name="Courty P.E."/>
            <person name="Coutinho P.M."/>
            <person name="Delaruelle C."/>
            <person name="Detter J.C."/>
            <person name="Deveau A."/>
            <person name="DiFazio S."/>
            <person name="Duplessis S."/>
            <person name="Fraissinet-Tachet L."/>
            <person name="Lucic E."/>
            <person name="Frey-Klett P."/>
            <person name="Fourrey C."/>
            <person name="Feussner I."/>
            <person name="Gay G."/>
            <person name="Grimwood J."/>
            <person name="Hoegger P.J."/>
            <person name="Jain P."/>
            <person name="Kilaru S."/>
            <person name="Labbe J."/>
            <person name="Lin Y.C."/>
            <person name="Legue V."/>
            <person name="Le Tacon F."/>
            <person name="Marmeisse R."/>
            <person name="Melayah D."/>
            <person name="Montanini B."/>
            <person name="Muratet M."/>
            <person name="Nehls U."/>
            <person name="Niculita-Hirzel H."/>
            <person name="Oudot-Le Secq M.P."/>
            <person name="Peter M."/>
            <person name="Quesneville H."/>
            <person name="Rajashekar B."/>
            <person name="Reich M."/>
            <person name="Rouhier N."/>
            <person name="Schmutz J."/>
            <person name="Yin T."/>
            <person name="Chalot M."/>
            <person name="Henrissat B."/>
            <person name="Kuees U."/>
            <person name="Lucas S."/>
            <person name="Van de Peer Y."/>
            <person name="Podila G.K."/>
            <person name="Polle A."/>
            <person name="Pukkila P.J."/>
            <person name="Richardson P.M."/>
            <person name="Rouze P."/>
            <person name="Sanders I.R."/>
            <person name="Stajich J.E."/>
            <person name="Tunlid A."/>
            <person name="Tuskan G."/>
            <person name="Grigoriev I.V."/>
        </authorList>
    </citation>
    <scope>NUCLEOTIDE SEQUENCE [LARGE SCALE GENOMIC DNA]</scope>
    <source>
        <strain evidence="4">S238N-H82 / ATCC MYA-4686</strain>
    </source>
</reference>
<feature type="chain" id="PRO_5002749337" evidence="2">
    <location>
        <begin position="20"/>
        <end position="134"/>
    </location>
</feature>
<name>B0DYR3_LACBS</name>